<evidence type="ECO:0000259" key="4">
    <source>
        <dbReference type="PROSITE" id="PS50048"/>
    </source>
</evidence>
<dbReference type="PROSITE" id="PS50048">
    <property type="entry name" value="ZN2_CY6_FUNGAL_2"/>
    <property type="match status" value="1"/>
</dbReference>
<feature type="region of interest" description="Disordered" evidence="3">
    <location>
        <begin position="106"/>
        <end position="148"/>
    </location>
</feature>
<evidence type="ECO:0000256" key="3">
    <source>
        <dbReference type="SAM" id="MobiDB-lite"/>
    </source>
</evidence>
<feature type="region of interest" description="Disordered" evidence="3">
    <location>
        <begin position="1"/>
        <end position="66"/>
    </location>
</feature>
<dbReference type="Gene3D" id="4.10.240.10">
    <property type="entry name" value="Zn(2)-C6 fungal-type DNA-binding domain"/>
    <property type="match status" value="1"/>
</dbReference>
<dbReference type="InterPro" id="IPR036864">
    <property type="entry name" value="Zn2-C6_fun-type_DNA-bd_sf"/>
</dbReference>
<protein>
    <recommendedName>
        <fullName evidence="4">Zn(2)-C6 fungal-type domain-containing protein</fullName>
    </recommendedName>
</protein>
<evidence type="ECO:0000313" key="6">
    <source>
        <dbReference type="Proteomes" id="UP000053890"/>
    </source>
</evidence>
<dbReference type="AlphaFoldDB" id="A0A194S8B7"/>
<feature type="region of interest" description="Disordered" evidence="3">
    <location>
        <begin position="591"/>
        <end position="610"/>
    </location>
</feature>
<dbReference type="GO" id="GO:0001080">
    <property type="term" value="P:nitrogen catabolite activation of transcription from RNA polymerase II promoter"/>
    <property type="evidence" value="ECO:0007669"/>
    <property type="project" value="TreeGrafter"/>
</dbReference>
<dbReference type="GO" id="GO:0005634">
    <property type="term" value="C:nucleus"/>
    <property type="evidence" value="ECO:0007669"/>
    <property type="project" value="TreeGrafter"/>
</dbReference>
<feature type="compositionally biased region" description="Polar residues" evidence="3">
    <location>
        <begin position="20"/>
        <end position="36"/>
    </location>
</feature>
<keyword evidence="6" id="KW-1185">Reference proteome</keyword>
<dbReference type="GO" id="GO:0006351">
    <property type="term" value="P:DNA-templated transcription"/>
    <property type="evidence" value="ECO:0007669"/>
    <property type="project" value="InterPro"/>
</dbReference>
<dbReference type="GO" id="GO:0008270">
    <property type="term" value="F:zinc ion binding"/>
    <property type="evidence" value="ECO:0007669"/>
    <property type="project" value="InterPro"/>
</dbReference>
<accession>A0A194S8B7</accession>
<dbReference type="PANTHER" id="PTHR31668">
    <property type="entry name" value="GLUCOSE TRANSPORT TRANSCRIPTION REGULATOR RGT1-RELATED-RELATED"/>
    <property type="match status" value="1"/>
</dbReference>
<keyword evidence="2" id="KW-0539">Nucleus</keyword>
<sequence length="799" mass="85137">MIDNSAFPLAHLHPTPVAPASSSNPRPHLGASTSAASAPLEQHSHSPESQSLSASSTAAGAAAARPFRSKKIRPCDACRKRKNRCAITSEGGACIECRQTNRQCTFDLPPPTRPKKDLVDPTSTTSSSAFFPPVSDAPSFHTSPPDLDSRITAVTTAALRAHKRPAEDAPVEPASKRASASQPGLASLDRDLSPNVEPCAVTATLTDDLLSHQTVGTSRQISSDRGRSQFILFHAVPPHRVACADREASLLRRIRSFLSATVPSLSEDDIVEHYLANIHPCMPVLPVSSSHSINSLPPTLRAIILVDSLGSFPQHKAASNYAWHMLKEERVGERALDQPKLSGLATAVLELGTTLDQRGDYGLLARTIAHAQLLGLHVDGRRWALPAWEKSLRDRIWWSLRIHDAWASFLNSRPSHVQLGNTNVPLLPFPTPSDDVESYVGSVAFQYSCRLAVIVARLQAEVSTLDKYGSPTRADSCDQLEHELNAMKEGARPFLDTSPRPIGMDSFLFSLFALRCMVRRISIEVRIGLGNTFAPDGSTVVIFRELVDFFSRLDEVSFGSTQPWLPYTSHILSSVLSSLIRLSLAAISIQPSPPSTADPDGLSRRPSTPLAPSSAAVHLLSRLSHLIYRARTDHGWTLADAALARASSVADRLSSAMQADAASDDYGEVIKALRRETPHGPASAPTAMAAGVAVSAALSSSSSSSSAPFEALTALAALAERPEGSPSAELVGGSVGGARPLEPTLSFFAGGAEADVSVRGPGVGQELDLPELEAWLNVLDRAPAWGVWGSPPGGGAAAW</sequence>
<name>A0A194S8B7_RHOGW</name>
<dbReference type="Proteomes" id="UP000053890">
    <property type="component" value="Unassembled WGS sequence"/>
</dbReference>
<dbReference type="PANTHER" id="PTHR31668:SF10">
    <property type="entry name" value="ZN(II)2CYS6 TRANSCRIPTION FACTOR (EUROFUNG)"/>
    <property type="match status" value="1"/>
</dbReference>
<dbReference type="SMART" id="SM00066">
    <property type="entry name" value="GAL4"/>
    <property type="match status" value="1"/>
</dbReference>
<dbReference type="Pfam" id="PF04082">
    <property type="entry name" value="Fungal_trans"/>
    <property type="match status" value="1"/>
</dbReference>
<feature type="region of interest" description="Disordered" evidence="3">
    <location>
        <begin position="162"/>
        <end position="193"/>
    </location>
</feature>
<dbReference type="GeneID" id="28976431"/>
<dbReference type="PROSITE" id="PS00463">
    <property type="entry name" value="ZN2_CY6_FUNGAL_1"/>
    <property type="match status" value="1"/>
</dbReference>
<dbReference type="InterPro" id="IPR050797">
    <property type="entry name" value="Carb_Metab_Trans_Reg"/>
</dbReference>
<feature type="compositionally biased region" description="Low complexity" evidence="3">
    <location>
        <begin position="47"/>
        <end position="64"/>
    </location>
</feature>
<dbReference type="CDD" id="cd00067">
    <property type="entry name" value="GAL4"/>
    <property type="match status" value="1"/>
</dbReference>
<dbReference type="RefSeq" id="XP_018272774.1">
    <property type="nucleotide sequence ID" value="XM_018415983.1"/>
</dbReference>
<dbReference type="SUPFAM" id="SSF57701">
    <property type="entry name" value="Zn2/Cys6 DNA-binding domain"/>
    <property type="match status" value="1"/>
</dbReference>
<evidence type="ECO:0000313" key="5">
    <source>
        <dbReference type="EMBL" id="KPV76725.1"/>
    </source>
</evidence>
<feature type="domain" description="Zn(2)-C6 fungal-type" evidence="4">
    <location>
        <begin position="74"/>
        <end position="106"/>
    </location>
</feature>
<dbReference type="OrthoDB" id="2123952at2759"/>
<evidence type="ECO:0000256" key="1">
    <source>
        <dbReference type="ARBA" id="ARBA00022723"/>
    </source>
</evidence>
<dbReference type="InterPro" id="IPR001138">
    <property type="entry name" value="Zn2Cys6_DnaBD"/>
</dbReference>
<evidence type="ECO:0000256" key="2">
    <source>
        <dbReference type="ARBA" id="ARBA00023242"/>
    </source>
</evidence>
<dbReference type="InterPro" id="IPR007219">
    <property type="entry name" value="XnlR_reg_dom"/>
</dbReference>
<gene>
    <name evidence="5" type="ORF">RHOBADRAFT_51724</name>
</gene>
<dbReference type="EMBL" id="KQ474075">
    <property type="protein sequence ID" value="KPV76725.1"/>
    <property type="molecule type" value="Genomic_DNA"/>
</dbReference>
<dbReference type="OMA" id="MCLDHCE"/>
<keyword evidence="1" id="KW-0479">Metal-binding</keyword>
<dbReference type="STRING" id="578459.A0A194S8B7"/>
<dbReference type="GO" id="GO:0003677">
    <property type="term" value="F:DNA binding"/>
    <property type="evidence" value="ECO:0007669"/>
    <property type="project" value="InterPro"/>
</dbReference>
<dbReference type="GO" id="GO:0000981">
    <property type="term" value="F:DNA-binding transcription factor activity, RNA polymerase II-specific"/>
    <property type="evidence" value="ECO:0007669"/>
    <property type="project" value="InterPro"/>
</dbReference>
<reference evidence="5 6" key="1">
    <citation type="journal article" date="2015" name="Front. Microbiol.">
        <title>Genome sequence of the plant growth promoting endophytic yeast Rhodotorula graminis WP1.</title>
        <authorList>
            <person name="Firrincieli A."/>
            <person name="Otillar R."/>
            <person name="Salamov A."/>
            <person name="Schmutz J."/>
            <person name="Khan Z."/>
            <person name="Redman R.S."/>
            <person name="Fleck N.D."/>
            <person name="Lindquist E."/>
            <person name="Grigoriev I.V."/>
            <person name="Doty S.L."/>
        </authorList>
    </citation>
    <scope>NUCLEOTIDE SEQUENCE [LARGE SCALE GENOMIC DNA]</scope>
    <source>
        <strain evidence="5 6">WP1</strain>
    </source>
</reference>
<organism evidence="5 6">
    <name type="scientific">Rhodotorula graminis (strain WP1)</name>
    <dbReference type="NCBI Taxonomy" id="578459"/>
    <lineage>
        <taxon>Eukaryota</taxon>
        <taxon>Fungi</taxon>
        <taxon>Dikarya</taxon>
        <taxon>Basidiomycota</taxon>
        <taxon>Pucciniomycotina</taxon>
        <taxon>Microbotryomycetes</taxon>
        <taxon>Sporidiobolales</taxon>
        <taxon>Sporidiobolaceae</taxon>
        <taxon>Rhodotorula</taxon>
    </lineage>
</organism>
<dbReference type="CDD" id="cd12148">
    <property type="entry name" value="fungal_TF_MHR"/>
    <property type="match status" value="1"/>
</dbReference>
<proteinExistence type="predicted"/>